<dbReference type="EMBL" id="BPLR01005572">
    <property type="protein sequence ID" value="GIY03381.1"/>
    <property type="molecule type" value="Genomic_DNA"/>
</dbReference>
<feature type="chain" id="PRO_5043450316" description="SCP domain-containing protein" evidence="1">
    <location>
        <begin position="19"/>
        <end position="328"/>
    </location>
</feature>
<reference evidence="2 3" key="1">
    <citation type="submission" date="2021-06" db="EMBL/GenBank/DDBJ databases">
        <title>Caerostris extrusa draft genome.</title>
        <authorList>
            <person name="Kono N."/>
            <person name="Arakawa K."/>
        </authorList>
    </citation>
    <scope>NUCLEOTIDE SEQUENCE [LARGE SCALE GENOMIC DNA]</scope>
</reference>
<name>A0AAV4Q4D7_CAEEX</name>
<dbReference type="AlphaFoldDB" id="A0AAV4Q4D7"/>
<evidence type="ECO:0000313" key="2">
    <source>
        <dbReference type="EMBL" id="GIY03381.1"/>
    </source>
</evidence>
<dbReference type="InterPro" id="IPR002413">
    <property type="entry name" value="V5_allergen-like"/>
</dbReference>
<organism evidence="2 3">
    <name type="scientific">Caerostris extrusa</name>
    <name type="common">Bark spider</name>
    <name type="synonym">Caerostris bankana</name>
    <dbReference type="NCBI Taxonomy" id="172846"/>
    <lineage>
        <taxon>Eukaryota</taxon>
        <taxon>Metazoa</taxon>
        <taxon>Ecdysozoa</taxon>
        <taxon>Arthropoda</taxon>
        <taxon>Chelicerata</taxon>
        <taxon>Arachnida</taxon>
        <taxon>Araneae</taxon>
        <taxon>Araneomorphae</taxon>
        <taxon>Entelegynae</taxon>
        <taxon>Araneoidea</taxon>
        <taxon>Araneidae</taxon>
        <taxon>Caerostris</taxon>
    </lineage>
</organism>
<accession>A0AAV4Q4D7</accession>
<evidence type="ECO:0000256" key="1">
    <source>
        <dbReference type="SAM" id="SignalP"/>
    </source>
</evidence>
<protein>
    <recommendedName>
        <fullName evidence="4">SCP domain-containing protein</fullName>
    </recommendedName>
</protein>
<evidence type="ECO:0000313" key="3">
    <source>
        <dbReference type="Proteomes" id="UP001054945"/>
    </source>
</evidence>
<keyword evidence="3" id="KW-1185">Reference proteome</keyword>
<sequence>MLTIFVVVSWCVVKCVSSDEVSSSEVLSSEVSSGEMSSRQACPYTRWSLKHSYCLEKNLGCNIQKSGLTDKEVQQILDKHNEYRNKVATGKEGRAIGGALPQAPNMLQMNERHILKMHKGPWRAMVLQLYSRCTKGLGEQWCFSFTQDAQRGSVGNNASALLKMYKRAKWAKMFQLFSFTQDAQRALAGNNASALLKMHKKVLVGNGASALRKMHKGLWRATVLQLYSRCKKGLGGQWCFSITQDAQRALMGNGSPALLKMYKGAQWAIMLQLYSRCTKGLNGQICFSFTQDAQRALVGNCVSAFTQDAQRGSVGDNASALLKMHKRG</sequence>
<dbReference type="Gene3D" id="3.40.33.10">
    <property type="entry name" value="CAP"/>
    <property type="match status" value="1"/>
</dbReference>
<dbReference type="Proteomes" id="UP001054945">
    <property type="component" value="Unassembled WGS sequence"/>
</dbReference>
<dbReference type="PRINTS" id="PR00838">
    <property type="entry name" value="V5ALLERGEN"/>
</dbReference>
<dbReference type="SUPFAM" id="SSF55797">
    <property type="entry name" value="PR-1-like"/>
    <property type="match status" value="1"/>
</dbReference>
<evidence type="ECO:0008006" key="4">
    <source>
        <dbReference type="Google" id="ProtNLM"/>
    </source>
</evidence>
<gene>
    <name evidence="2" type="ORF">CEXT_550491</name>
</gene>
<dbReference type="InterPro" id="IPR035940">
    <property type="entry name" value="CAP_sf"/>
</dbReference>
<feature type="signal peptide" evidence="1">
    <location>
        <begin position="1"/>
        <end position="18"/>
    </location>
</feature>
<keyword evidence="1" id="KW-0732">Signal</keyword>
<proteinExistence type="predicted"/>
<comment type="caution">
    <text evidence="2">The sequence shown here is derived from an EMBL/GenBank/DDBJ whole genome shotgun (WGS) entry which is preliminary data.</text>
</comment>